<accession>A0A5S9IU52</accession>
<dbReference type="OrthoDB" id="9775333at2"/>
<evidence type="ECO:0008006" key="3">
    <source>
        <dbReference type="Google" id="ProtNLM"/>
    </source>
</evidence>
<organism evidence="1 2">
    <name type="scientific">Uabimicrobium amorphum</name>
    <dbReference type="NCBI Taxonomy" id="2596890"/>
    <lineage>
        <taxon>Bacteria</taxon>
        <taxon>Pseudomonadati</taxon>
        <taxon>Planctomycetota</taxon>
        <taxon>Candidatus Uabimicrobiia</taxon>
        <taxon>Candidatus Uabimicrobiales</taxon>
        <taxon>Candidatus Uabimicrobiaceae</taxon>
        <taxon>Candidatus Uabimicrobium</taxon>
    </lineage>
</organism>
<evidence type="ECO:0000313" key="1">
    <source>
        <dbReference type="EMBL" id="BBM86665.1"/>
    </source>
</evidence>
<dbReference type="Pfam" id="PF05936">
    <property type="entry name" value="T6SS_VasE"/>
    <property type="match status" value="1"/>
</dbReference>
<dbReference type="PANTHER" id="PTHR35566">
    <property type="entry name" value="BLR3599 PROTEIN"/>
    <property type="match status" value="1"/>
</dbReference>
<keyword evidence="2" id="KW-1185">Reference proteome</keyword>
<dbReference type="Proteomes" id="UP000326354">
    <property type="component" value="Chromosome"/>
</dbReference>
<dbReference type="EMBL" id="AP019860">
    <property type="protein sequence ID" value="BBM86665.1"/>
    <property type="molecule type" value="Genomic_DNA"/>
</dbReference>
<dbReference type="RefSeq" id="WP_151970711.1">
    <property type="nucleotide sequence ID" value="NZ_AP019860.1"/>
</dbReference>
<dbReference type="AlphaFoldDB" id="A0A5S9IU52"/>
<name>A0A5S9IU52_UABAM</name>
<proteinExistence type="predicted"/>
<dbReference type="PANTHER" id="PTHR35566:SF1">
    <property type="entry name" value="TYPE VI SECRETION SYSTEM BASEPLATE COMPONENT TSSK1"/>
    <property type="match status" value="1"/>
</dbReference>
<gene>
    <name evidence="1" type="ORF">UABAM_05051</name>
</gene>
<dbReference type="NCBIfam" id="TIGR03353">
    <property type="entry name" value="VI_chp_4"/>
    <property type="match status" value="1"/>
</dbReference>
<dbReference type="InterPro" id="IPR010263">
    <property type="entry name" value="T6SS_TssK"/>
</dbReference>
<reference evidence="1 2" key="1">
    <citation type="submission" date="2019-08" db="EMBL/GenBank/DDBJ databases">
        <title>Complete genome sequence of Candidatus Uab amorphum.</title>
        <authorList>
            <person name="Shiratori T."/>
            <person name="Suzuki S."/>
            <person name="Kakizawa Y."/>
            <person name="Ishida K."/>
        </authorList>
    </citation>
    <scope>NUCLEOTIDE SEQUENCE [LARGE SCALE GENOMIC DNA]</scope>
    <source>
        <strain evidence="1 2">SRT547</strain>
    </source>
</reference>
<protein>
    <recommendedName>
        <fullName evidence="3">Type VI secretion system-associated protein</fullName>
    </recommendedName>
</protein>
<dbReference type="KEGG" id="uam:UABAM_05051"/>
<evidence type="ECO:0000313" key="2">
    <source>
        <dbReference type="Proteomes" id="UP000326354"/>
    </source>
</evidence>
<sequence length="430" mass="51117">MTDQYEQPLLSKIPRLYWETGQSLLPQHLIAQEESLLADMAYRFQLTGLPFYGLSQLEWNEEFLKKGLLRLEKICAIFFHSGYLVRIPGNSKIVNEQKALELTGKVVHVYLNLWPPSRDEKSARNYQVMPQNDCFPERSQIPRVLFNLEISPEEQRETVDCMKIAVLEKDVDNIWSLDHGYIPPLLQLRKEFLPGVINKLELQIQKLRPQLIESIELSYFNSEKRIAARHCLFDTYRLANFLQNMSNIHPHPFYLYEMLRNFYFNVCIYLNKIQPINYDNLLYEHDDLYNCLHRILDPLYELLSDKELRPYTHKFERKGDLMIIEPLPKALYYTKEVYISFYKRNVQDKLPMEGFRLASKQRLPRMCKFSLPGVSLKKKDLNSLRAPFDQEVEIFELSIGEEWDHVLAENSIAFYYEPLFEGVTAFLYWR</sequence>